<evidence type="ECO:0000256" key="2">
    <source>
        <dbReference type="ARBA" id="ARBA00007553"/>
    </source>
</evidence>
<evidence type="ECO:0000313" key="7">
    <source>
        <dbReference type="EMBL" id="MBB4141775.1"/>
    </source>
</evidence>
<dbReference type="InterPro" id="IPR036365">
    <property type="entry name" value="PGBD-like_sf"/>
</dbReference>
<dbReference type="EC" id="3.5.1.28" evidence="3"/>
<dbReference type="SMART" id="SM00644">
    <property type="entry name" value="Ami_2"/>
    <property type="match status" value="1"/>
</dbReference>
<comment type="catalytic activity">
    <reaction evidence="1">
        <text>Hydrolyzes the link between N-acetylmuramoyl residues and L-amino acid residues in certain cell-wall glycopeptides.</text>
        <dbReference type="EC" id="3.5.1.28"/>
    </reaction>
</comment>
<evidence type="ECO:0000256" key="1">
    <source>
        <dbReference type="ARBA" id="ARBA00001561"/>
    </source>
</evidence>
<dbReference type="SUPFAM" id="SSF55846">
    <property type="entry name" value="N-acetylmuramoyl-L-alanine amidase-like"/>
    <property type="match status" value="1"/>
</dbReference>
<dbReference type="InterPro" id="IPR002502">
    <property type="entry name" value="Amidase_domain"/>
</dbReference>
<gene>
    <name evidence="7" type="ORF">GGQ72_000274</name>
</gene>
<comment type="caution">
    <text evidence="7">The sequence shown here is derived from an EMBL/GenBank/DDBJ whole genome shotgun (WGS) entry which is preliminary data.</text>
</comment>
<dbReference type="Gene3D" id="3.40.80.10">
    <property type="entry name" value="Peptidoglycan recognition protein-like"/>
    <property type="match status" value="1"/>
</dbReference>
<organism evidence="7 8">
    <name type="scientific">Rhizobium rhizoryzae</name>
    <dbReference type="NCBI Taxonomy" id="451876"/>
    <lineage>
        <taxon>Bacteria</taxon>
        <taxon>Pseudomonadati</taxon>
        <taxon>Pseudomonadota</taxon>
        <taxon>Alphaproteobacteria</taxon>
        <taxon>Hyphomicrobiales</taxon>
        <taxon>Rhizobiaceae</taxon>
        <taxon>Rhizobium/Agrobacterium group</taxon>
        <taxon>Rhizobium</taxon>
    </lineage>
</organism>
<evidence type="ECO:0000256" key="5">
    <source>
        <dbReference type="ARBA" id="ARBA00023316"/>
    </source>
</evidence>
<keyword evidence="5" id="KW-0961">Cell wall biogenesis/degradation</keyword>
<dbReference type="GO" id="GO:0019867">
    <property type="term" value="C:outer membrane"/>
    <property type="evidence" value="ECO:0007669"/>
    <property type="project" value="TreeGrafter"/>
</dbReference>
<dbReference type="InterPro" id="IPR051206">
    <property type="entry name" value="NAMLAA_amidase_2"/>
</dbReference>
<dbReference type="PANTHER" id="PTHR30417">
    <property type="entry name" value="N-ACETYLMURAMOYL-L-ALANINE AMIDASE AMID"/>
    <property type="match status" value="1"/>
</dbReference>
<sequence length="257" mass="28913">MKLEADFVGARVEPSPNHGERKGCDAPDMIILHYTGMPDHGQALSWLKNIQSEVSSHYFVWPDGRIVQLVPESRRAWHAGKSVWAGETDINSRSIGIEIANAGHPGGLPDYSSEQIEAVIRLCRDCIARWRVRPERVLAHSDVAPRRKVDPGERFPWRELHRQGVGHWVEPSPIRSGRFFQKGESGQPIEALQGMLALYGYGIEITGEFCEKTEGVVEAFQRHFRPACVDGIADMSTIETLHRLLTELPRFQGTDEV</sequence>
<evidence type="ECO:0000256" key="3">
    <source>
        <dbReference type="ARBA" id="ARBA00011901"/>
    </source>
</evidence>
<dbReference type="InterPro" id="IPR002477">
    <property type="entry name" value="Peptidoglycan-bd-like"/>
</dbReference>
<dbReference type="InterPro" id="IPR036366">
    <property type="entry name" value="PGBDSf"/>
</dbReference>
<name>A0A7W6PNB8_9HYPH</name>
<dbReference type="Gene3D" id="1.10.101.10">
    <property type="entry name" value="PGBD-like superfamily/PGBD"/>
    <property type="match status" value="1"/>
</dbReference>
<dbReference type="SUPFAM" id="SSF47090">
    <property type="entry name" value="PGBD-like"/>
    <property type="match status" value="1"/>
</dbReference>
<evidence type="ECO:0000256" key="4">
    <source>
        <dbReference type="ARBA" id="ARBA00022801"/>
    </source>
</evidence>
<keyword evidence="8" id="KW-1185">Reference proteome</keyword>
<dbReference type="Pfam" id="PF01471">
    <property type="entry name" value="PG_binding_1"/>
    <property type="match status" value="1"/>
</dbReference>
<dbReference type="RefSeq" id="WP_165135411.1">
    <property type="nucleotide sequence ID" value="NZ_CP049250.1"/>
</dbReference>
<dbReference type="Proteomes" id="UP000519897">
    <property type="component" value="Unassembled WGS sequence"/>
</dbReference>
<evidence type="ECO:0000259" key="6">
    <source>
        <dbReference type="SMART" id="SM00644"/>
    </source>
</evidence>
<dbReference type="GO" id="GO:0009254">
    <property type="term" value="P:peptidoglycan turnover"/>
    <property type="evidence" value="ECO:0007669"/>
    <property type="project" value="TreeGrafter"/>
</dbReference>
<dbReference type="PANTHER" id="PTHR30417:SF1">
    <property type="entry name" value="N-ACETYLMURAMOYL-L-ALANINE AMIDASE AMID"/>
    <property type="match status" value="1"/>
</dbReference>
<dbReference type="EMBL" id="JACIEC010000001">
    <property type="protein sequence ID" value="MBB4141775.1"/>
    <property type="molecule type" value="Genomic_DNA"/>
</dbReference>
<dbReference type="GO" id="GO:0009253">
    <property type="term" value="P:peptidoglycan catabolic process"/>
    <property type="evidence" value="ECO:0007669"/>
    <property type="project" value="InterPro"/>
</dbReference>
<dbReference type="GO" id="GO:0008745">
    <property type="term" value="F:N-acetylmuramoyl-L-alanine amidase activity"/>
    <property type="evidence" value="ECO:0007669"/>
    <property type="project" value="UniProtKB-EC"/>
</dbReference>
<dbReference type="AlphaFoldDB" id="A0A7W6PNB8"/>
<protein>
    <recommendedName>
        <fullName evidence="3">N-acetylmuramoyl-L-alanine amidase</fullName>
        <ecNumber evidence="3">3.5.1.28</ecNumber>
    </recommendedName>
</protein>
<reference evidence="7 8" key="1">
    <citation type="submission" date="2020-08" db="EMBL/GenBank/DDBJ databases">
        <title>Genomic Encyclopedia of Type Strains, Phase IV (KMG-IV): sequencing the most valuable type-strain genomes for metagenomic binning, comparative biology and taxonomic classification.</title>
        <authorList>
            <person name="Goeker M."/>
        </authorList>
    </citation>
    <scope>NUCLEOTIDE SEQUENCE [LARGE SCALE GENOMIC DNA]</scope>
    <source>
        <strain evidence="7 8">DSM 29514</strain>
    </source>
</reference>
<accession>A0A7W6PNB8</accession>
<evidence type="ECO:0000313" key="8">
    <source>
        <dbReference type="Proteomes" id="UP000519897"/>
    </source>
</evidence>
<dbReference type="InterPro" id="IPR036505">
    <property type="entry name" value="Amidase/PGRP_sf"/>
</dbReference>
<keyword evidence="4 7" id="KW-0378">Hydrolase</keyword>
<dbReference type="GO" id="GO:0071555">
    <property type="term" value="P:cell wall organization"/>
    <property type="evidence" value="ECO:0007669"/>
    <property type="project" value="UniProtKB-KW"/>
</dbReference>
<dbReference type="CDD" id="cd06583">
    <property type="entry name" value="PGRP"/>
    <property type="match status" value="1"/>
</dbReference>
<feature type="domain" description="N-acetylmuramoyl-L-alanine amidase" evidence="6">
    <location>
        <begin position="15"/>
        <end position="152"/>
    </location>
</feature>
<proteinExistence type="inferred from homology"/>
<dbReference type="Pfam" id="PF01510">
    <property type="entry name" value="Amidase_2"/>
    <property type="match status" value="1"/>
</dbReference>
<comment type="similarity">
    <text evidence="2">Belongs to the N-acetylmuramoyl-L-alanine amidase 2 family.</text>
</comment>